<evidence type="ECO:0000313" key="1">
    <source>
        <dbReference type="EMBL" id="OQA51806.1"/>
    </source>
</evidence>
<dbReference type="AlphaFoldDB" id="A0A1V5SBC2"/>
<dbReference type="EMBL" id="MWBO01000063">
    <property type="protein sequence ID" value="OQA51806.1"/>
    <property type="molecule type" value="Genomic_DNA"/>
</dbReference>
<dbReference type="InterPro" id="IPR036554">
    <property type="entry name" value="GHMP_kinase_C_sf"/>
</dbReference>
<comment type="caution">
    <text evidence="1">The sequence shown here is derived from an EMBL/GenBank/DDBJ whole genome shotgun (WGS) entry which is preliminary data.</text>
</comment>
<dbReference type="SUPFAM" id="SSF55060">
    <property type="entry name" value="GHMP Kinase, C-terminal domain"/>
    <property type="match status" value="1"/>
</dbReference>
<dbReference type="Gene3D" id="3.30.70.890">
    <property type="entry name" value="GHMP kinase, C-terminal domain"/>
    <property type="match status" value="1"/>
</dbReference>
<dbReference type="Proteomes" id="UP000485367">
    <property type="component" value="Unassembled WGS sequence"/>
</dbReference>
<protein>
    <submittedName>
        <fullName evidence="1">Uncharacterized protein</fullName>
    </submittedName>
</protein>
<gene>
    <name evidence="1" type="ORF">BWY43_00817</name>
</gene>
<reference evidence="1" key="1">
    <citation type="submission" date="2017-02" db="EMBL/GenBank/DDBJ databases">
        <title>Delving into the versatile metabolic prowess of the omnipresent phylum Bacteroidetes.</title>
        <authorList>
            <person name="Nobu M.K."/>
            <person name="Mei R."/>
            <person name="Narihiro T."/>
            <person name="Kuroda K."/>
            <person name="Liu W.-T."/>
        </authorList>
    </citation>
    <scope>NUCLEOTIDE SEQUENCE</scope>
    <source>
        <strain evidence="1">ADurb.Bin280</strain>
    </source>
</reference>
<sequence>MNSDLLKKNHSDIYFQFFSSCAKAASAPHIFFWTGDFSSFFGGLAVCSKIPSRIYAGFEKIEDGKFEVSQNILAFFPSKNKFENCYLDRHISGTLNNLLKDEFAGYRLRLLSELPLGVSLGALGAICASLAKLQGGSQKNIASNASRMSIALQQGRKSPITALAALTEGAYPIVYSQGDKDSWIKPLDEIVDLPSEPVWPIDFGLIFTGQLVQGAAVISSAQEMIQITRELEAQAKSLLGRYKGSFWEDYLAILDHIANQNLVALKNILLGDHGASDLELLFNTLNQYQNLLFFLGISNPRSNDIYSTIHKIADNLGGRLGSGCKITGVGRGGEMLFATPYGQFRAEIEKIGKSRRDYSLDYLSWRDGVESNGVIIEQDFENKVFSSFIEKGMYSITVFDGSKTRRTIALKKDDFSSGGFDLLLDDESSRIFYKNKKVDSTQLLSQKATVEILSTLLSSSNFQISNEMLPSTYAKSRFDLQSKIASPLSKLTGLKFVIEGGMYDNFSLKLKDFDLKIAIATKIV</sequence>
<accession>A0A1V5SBC2</accession>
<name>A0A1V5SBC2_9BACT</name>
<proteinExistence type="predicted"/>
<organism evidence="1">
    <name type="scientific">candidate division WS2 bacterium ADurb.Bin280</name>
    <dbReference type="NCBI Taxonomy" id="1852829"/>
    <lineage>
        <taxon>Bacteria</taxon>
        <taxon>candidate division WS2</taxon>
    </lineage>
</organism>